<dbReference type="GO" id="GO:0003677">
    <property type="term" value="F:DNA binding"/>
    <property type="evidence" value="ECO:0007669"/>
    <property type="project" value="InterPro"/>
</dbReference>
<geneLocation type="plasmid" evidence="2 3">
    <name>unnamed</name>
</geneLocation>
<dbReference type="OrthoDB" id="9800876at2"/>
<evidence type="ECO:0000313" key="2">
    <source>
        <dbReference type="EMBL" id="QFY63471.1"/>
    </source>
</evidence>
<evidence type="ECO:0000259" key="1">
    <source>
        <dbReference type="Pfam" id="PF13411"/>
    </source>
</evidence>
<reference evidence="2 3" key="1">
    <citation type="submission" date="2019-08" db="EMBL/GenBank/DDBJ databases">
        <title>Prosopis cineraria nodule microbiome.</title>
        <authorList>
            <person name="Ali R."/>
            <person name="Chaluvadi S.R."/>
            <person name="Wang X."/>
        </authorList>
    </citation>
    <scope>NUCLEOTIDE SEQUENCE [LARGE SCALE GENOMIC DNA]</scope>
    <source>
        <strain evidence="2 3">BG7</strain>
        <plasmid evidence="2 3">unnamed</plasmid>
    </source>
</reference>
<dbReference type="SUPFAM" id="SSF46955">
    <property type="entry name" value="Putative DNA-binding domain"/>
    <property type="match status" value="1"/>
</dbReference>
<feature type="domain" description="HTH merR-type" evidence="1">
    <location>
        <begin position="5"/>
        <end position="62"/>
    </location>
</feature>
<gene>
    <name evidence="2" type="ORF">FZ934_24790</name>
</gene>
<dbReference type="Proteomes" id="UP000326881">
    <property type="component" value="Plasmid unnamed"/>
</dbReference>
<dbReference type="InterPro" id="IPR009061">
    <property type="entry name" value="DNA-bd_dom_put_sf"/>
</dbReference>
<dbReference type="EMBL" id="CP043499">
    <property type="protein sequence ID" value="QFY63471.1"/>
    <property type="molecule type" value="Genomic_DNA"/>
</dbReference>
<organism evidence="2 3">
    <name type="scientific">Rhizobium grahamii</name>
    <dbReference type="NCBI Taxonomy" id="1120045"/>
    <lineage>
        <taxon>Bacteria</taxon>
        <taxon>Pseudomonadati</taxon>
        <taxon>Pseudomonadota</taxon>
        <taxon>Alphaproteobacteria</taxon>
        <taxon>Hyphomicrobiales</taxon>
        <taxon>Rhizobiaceae</taxon>
        <taxon>Rhizobium/Agrobacterium group</taxon>
        <taxon>Rhizobium</taxon>
    </lineage>
</organism>
<name>A0A5Q0CH31_9HYPH</name>
<keyword evidence="2" id="KW-0614">Plasmid</keyword>
<dbReference type="Gene3D" id="1.10.1660.10">
    <property type="match status" value="1"/>
</dbReference>
<dbReference type="KEGG" id="rgr:FZ934_24790"/>
<dbReference type="GO" id="GO:0006355">
    <property type="term" value="P:regulation of DNA-templated transcription"/>
    <property type="evidence" value="ECO:0007669"/>
    <property type="project" value="InterPro"/>
</dbReference>
<keyword evidence="3" id="KW-1185">Reference proteome</keyword>
<accession>A0A5Q0CH31</accession>
<sequence length="110" mass="12947">MDDLEFRRIVKVDVTVLEIWLDQGWLLPQAEDGRRHYGPADVARAELILDLTQRMGVNDEGVDLIIDLVDQIHGLRGTMHEMLDAMERQDDDIRHRIRDRLDHIRRLRGL</sequence>
<protein>
    <submittedName>
        <fullName evidence="2">MerR family transcriptional regulator</fullName>
    </submittedName>
</protein>
<dbReference type="InterPro" id="IPR000551">
    <property type="entry name" value="MerR-type_HTH_dom"/>
</dbReference>
<evidence type="ECO:0000313" key="3">
    <source>
        <dbReference type="Proteomes" id="UP000326881"/>
    </source>
</evidence>
<dbReference type="AlphaFoldDB" id="A0A5Q0CH31"/>
<proteinExistence type="predicted"/>
<dbReference type="RefSeq" id="WP_153273433.1">
    <property type="nucleotide sequence ID" value="NZ_CP043499.1"/>
</dbReference>
<dbReference type="Pfam" id="PF13411">
    <property type="entry name" value="MerR_1"/>
    <property type="match status" value="1"/>
</dbReference>